<dbReference type="FunFam" id="3.40.50.150:FF:000010">
    <property type="entry name" value="Protein-L-isoaspartate O-methyltransferase"/>
    <property type="match status" value="1"/>
</dbReference>
<dbReference type="NCBIfam" id="NF001453">
    <property type="entry name" value="PRK00312.1"/>
    <property type="match status" value="1"/>
</dbReference>
<dbReference type="GO" id="GO:0004719">
    <property type="term" value="F:protein-L-isoaspartate (D-aspartate) O-methyltransferase activity"/>
    <property type="evidence" value="ECO:0007669"/>
    <property type="project" value="UniProtKB-EC"/>
</dbReference>
<dbReference type="CDD" id="cd02440">
    <property type="entry name" value="AdoMet_MTases"/>
    <property type="match status" value="1"/>
</dbReference>
<dbReference type="InterPro" id="IPR029063">
    <property type="entry name" value="SAM-dependent_MTases_sf"/>
</dbReference>
<dbReference type="InterPro" id="IPR000682">
    <property type="entry name" value="PCMT"/>
</dbReference>
<reference evidence="8" key="1">
    <citation type="submission" date="2018-10" db="EMBL/GenBank/DDBJ databases">
        <authorList>
            <person name="Gruber-Vodicka H."/>
            <person name="Jaeckle O."/>
        </authorList>
    </citation>
    <scope>NUCLEOTIDE SEQUENCE</scope>
</reference>
<keyword evidence="5 8" id="KW-0489">Methyltransferase</keyword>
<name>A0A484H4P9_9ZZZZ</name>
<accession>A0A484H4P9</accession>
<proteinExistence type="inferred from homology"/>
<dbReference type="PANTHER" id="PTHR11579:SF0">
    <property type="entry name" value="PROTEIN-L-ISOASPARTATE(D-ASPARTATE) O-METHYLTRANSFERASE"/>
    <property type="match status" value="1"/>
</dbReference>
<comment type="similarity">
    <text evidence="2">Belongs to the methyltransferase superfamily. L-isoaspartyl/D-aspartyl protein methyltransferase family.</text>
</comment>
<evidence type="ECO:0000256" key="6">
    <source>
        <dbReference type="ARBA" id="ARBA00022679"/>
    </source>
</evidence>
<evidence type="ECO:0000313" key="8">
    <source>
        <dbReference type="EMBL" id="VBB68739.1"/>
    </source>
</evidence>
<dbReference type="AlphaFoldDB" id="A0A484H4P9"/>
<dbReference type="SUPFAM" id="SSF53335">
    <property type="entry name" value="S-adenosyl-L-methionine-dependent methyltransferases"/>
    <property type="match status" value="1"/>
</dbReference>
<evidence type="ECO:0000256" key="5">
    <source>
        <dbReference type="ARBA" id="ARBA00022603"/>
    </source>
</evidence>
<sequence>MEARWAHLLQEITANARETAVYTGRPVLSERVMTAMARVPRVVFVPDSIRVDAYVNKPLLIGYGQTISQPFIVALMTDLLDLTPTDKVLEIGSGSGYQSAILAELVSEVHSVELVADLAHSAARRLAKLGYSTVHIHHGQGRYGWPEAAPYAAILVAAASPDIPPHLVEQLEVNGRMVIPVKGCHNNSGIHQKLLRLVKQPDNTLKQQRCLSVAFVPLIGQD</sequence>
<evidence type="ECO:0000256" key="4">
    <source>
        <dbReference type="ARBA" id="ARBA00022490"/>
    </source>
</evidence>
<dbReference type="GO" id="GO:0032259">
    <property type="term" value="P:methylation"/>
    <property type="evidence" value="ECO:0007669"/>
    <property type="project" value="UniProtKB-KW"/>
</dbReference>
<dbReference type="EC" id="2.1.1.77" evidence="3"/>
<organism evidence="8">
    <name type="scientific">invertebrate metagenome</name>
    <dbReference type="NCBI Taxonomy" id="1711999"/>
    <lineage>
        <taxon>unclassified sequences</taxon>
        <taxon>metagenomes</taxon>
        <taxon>organismal metagenomes</taxon>
    </lineage>
</organism>
<dbReference type="Pfam" id="PF01135">
    <property type="entry name" value="PCMT"/>
    <property type="match status" value="1"/>
</dbReference>
<dbReference type="HAMAP" id="MF_00090">
    <property type="entry name" value="PIMT"/>
    <property type="match status" value="1"/>
</dbReference>
<comment type="subcellular location">
    <subcellularLocation>
        <location evidence="1">Cytoplasm</location>
    </subcellularLocation>
</comment>
<evidence type="ECO:0000256" key="7">
    <source>
        <dbReference type="ARBA" id="ARBA00022691"/>
    </source>
</evidence>
<dbReference type="EMBL" id="LR026963">
    <property type="protein sequence ID" value="VBB68739.1"/>
    <property type="molecule type" value="Genomic_DNA"/>
</dbReference>
<dbReference type="PANTHER" id="PTHR11579">
    <property type="entry name" value="PROTEIN-L-ISOASPARTATE O-METHYLTRANSFERASE"/>
    <property type="match status" value="1"/>
</dbReference>
<keyword evidence="6 8" id="KW-0808">Transferase</keyword>
<keyword evidence="4" id="KW-0963">Cytoplasm</keyword>
<evidence type="ECO:0000256" key="3">
    <source>
        <dbReference type="ARBA" id="ARBA00011890"/>
    </source>
</evidence>
<dbReference type="GO" id="GO:0005737">
    <property type="term" value="C:cytoplasm"/>
    <property type="evidence" value="ECO:0007669"/>
    <property type="project" value="UniProtKB-SubCell"/>
</dbReference>
<dbReference type="Gene3D" id="3.40.50.150">
    <property type="entry name" value="Vaccinia Virus protein VP39"/>
    <property type="match status" value="1"/>
</dbReference>
<gene>
    <name evidence="8" type="ORF">RIEGSTA812A_PEG_212</name>
</gene>
<keyword evidence="7" id="KW-0949">S-adenosyl-L-methionine</keyword>
<dbReference type="NCBIfam" id="TIGR00080">
    <property type="entry name" value="pimt"/>
    <property type="match status" value="1"/>
</dbReference>
<evidence type="ECO:0000256" key="2">
    <source>
        <dbReference type="ARBA" id="ARBA00005369"/>
    </source>
</evidence>
<protein>
    <recommendedName>
        <fullName evidence="3">protein-L-isoaspartate(D-aspartate) O-methyltransferase</fullName>
        <ecNumber evidence="3">2.1.1.77</ecNumber>
    </recommendedName>
</protein>
<evidence type="ECO:0000256" key="1">
    <source>
        <dbReference type="ARBA" id="ARBA00004496"/>
    </source>
</evidence>